<dbReference type="InterPro" id="IPR028094">
    <property type="entry name" value="RTC4_C"/>
</dbReference>
<comment type="subcellular location">
    <subcellularLocation>
        <location evidence="3">Cytoplasm</location>
    </subcellularLocation>
    <subcellularLocation>
        <location evidence="2">Nucleus</location>
    </subcellularLocation>
</comment>
<comment type="similarity">
    <text evidence="4">Belongs to the RTC4 family.</text>
</comment>
<evidence type="ECO:0000256" key="7">
    <source>
        <dbReference type="ARBA" id="ARBA00023242"/>
    </source>
</evidence>
<organism evidence="10 11">
    <name type="scientific">Mycena belliarum</name>
    <dbReference type="NCBI Taxonomy" id="1033014"/>
    <lineage>
        <taxon>Eukaryota</taxon>
        <taxon>Fungi</taxon>
        <taxon>Dikarya</taxon>
        <taxon>Basidiomycota</taxon>
        <taxon>Agaricomycotina</taxon>
        <taxon>Agaricomycetes</taxon>
        <taxon>Agaricomycetidae</taxon>
        <taxon>Agaricales</taxon>
        <taxon>Marasmiineae</taxon>
        <taxon>Mycenaceae</taxon>
        <taxon>Mycena</taxon>
    </lineage>
</organism>
<evidence type="ECO:0000256" key="1">
    <source>
        <dbReference type="ARBA" id="ARBA00002738"/>
    </source>
</evidence>
<reference evidence="10" key="1">
    <citation type="submission" date="2023-03" db="EMBL/GenBank/DDBJ databases">
        <title>Massive genome expansion in bonnet fungi (Mycena s.s.) driven by repeated elements and novel gene families across ecological guilds.</title>
        <authorList>
            <consortium name="Lawrence Berkeley National Laboratory"/>
            <person name="Harder C.B."/>
            <person name="Miyauchi S."/>
            <person name="Viragh M."/>
            <person name="Kuo A."/>
            <person name="Thoen E."/>
            <person name="Andreopoulos B."/>
            <person name="Lu D."/>
            <person name="Skrede I."/>
            <person name="Drula E."/>
            <person name="Henrissat B."/>
            <person name="Morin E."/>
            <person name="Kohler A."/>
            <person name="Barry K."/>
            <person name="LaButti K."/>
            <person name="Morin E."/>
            <person name="Salamov A."/>
            <person name="Lipzen A."/>
            <person name="Mereny Z."/>
            <person name="Hegedus B."/>
            <person name="Baldrian P."/>
            <person name="Stursova M."/>
            <person name="Weitz H."/>
            <person name="Taylor A."/>
            <person name="Grigoriev I.V."/>
            <person name="Nagy L.G."/>
            <person name="Martin F."/>
            <person name="Kauserud H."/>
        </authorList>
    </citation>
    <scope>NUCLEOTIDE SEQUENCE</scope>
    <source>
        <strain evidence="10">CBHHK173m</strain>
    </source>
</reference>
<dbReference type="GO" id="GO:0005634">
    <property type="term" value="C:nucleus"/>
    <property type="evidence" value="ECO:0007669"/>
    <property type="project" value="UniProtKB-SubCell"/>
</dbReference>
<name>A0AAD6UHU6_9AGAR</name>
<keyword evidence="7" id="KW-0539">Nucleus</keyword>
<dbReference type="GO" id="GO:0005737">
    <property type="term" value="C:cytoplasm"/>
    <property type="evidence" value="ECO:0007669"/>
    <property type="project" value="UniProtKB-SubCell"/>
</dbReference>
<feature type="region of interest" description="Disordered" evidence="8">
    <location>
        <begin position="259"/>
        <end position="278"/>
    </location>
</feature>
<evidence type="ECO:0000256" key="4">
    <source>
        <dbReference type="ARBA" id="ARBA00009461"/>
    </source>
</evidence>
<evidence type="ECO:0000256" key="3">
    <source>
        <dbReference type="ARBA" id="ARBA00004496"/>
    </source>
</evidence>
<evidence type="ECO:0000256" key="2">
    <source>
        <dbReference type="ARBA" id="ARBA00004123"/>
    </source>
</evidence>
<comment type="caution">
    <text evidence="10">The sequence shown here is derived from an EMBL/GenBank/DDBJ whole genome shotgun (WGS) entry which is preliminary data.</text>
</comment>
<keyword evidence="11" id="KW-1185">Reference proteome</keyword>
<evidence type="ECO:0000259" key="9">
    <source>
        <dbReference type="SMART" id="SM01312"/>
    </source>
</evidence>
<dbReference type="PANTHER" id="PTHR41391">
    <property type="entry name" value="RESTRICTION OF TELOMERE CAPPING PROTEIN 4"/>
    <property type="match status" value="1"/>
</dbReference>
<dbReference type="SMART" id="SM01312">
    <property type="entry name" value="RTC4"/>
    <property type="match status" value="1"/>
</dbReference>
<dbReference type="InterPro" id="IPR039024">
    <property type="entry name" value="RTC4"/>
</dbReference>
<evidence type="ECO:0000313" key="11">
    <source>
        <dbReference type="Proteomes" id="UP001222325"/>
    </source>
</evidence>
<evidence type="ECO:0000313" key="10">
    <source>
        <dbReference type="EMBL" id="KAJ7099513.1"/>
    </source>
</evidence>
<proteinExistence type="inferred from homology"/>
<dbReference type="Proteomes" id="UP001222325">
    <property type="component" value="Unassembled WGS sequence"/>
</dbReference>
<dbReference type="Pfam" id="PF14474">
    <property type="entry name" value="RTC4"/>
    <property type="match status" value="1"/>
</dbReference>
<accession>A0AAD6UHU6</accession>
<feature type="non-terminal residue" evidence="10">
    <location>
        <position position="1"/>
    </location>
</feature>
<keyword evidence="6" id="KW-0963">Cytoplasm</keyword>
<evidence type="ECO:0000256" key="6">
    <source>
        <dbReference type="ARBA" id="ARBA00022490"/>
    </source>
</evidence>
<dbReference type="AlphaFoldDB" id="A0AAD6UHU6"/>
<evidence type="ECO:0000256" key="8">
    <source>
        <dbReference type="SAM" id="MobiDB-lite"/>
    </source>
</evidence>
<dbReference type="EMBL" id="JARJCN010000007">
    <property type="protein sequence ID" value="KAJ7099513.1"/>
    <property type="molecule type" value="Genomic_DNA"/>
</dbReference>
<feature type="non-terminal residue" evidence="10">
    <location>
        <position position="306"/>
    </location>
</feature>
<protein>
    <recommendedName>
        <fullName evidence="5">Restriction of telomere capping protein 4</fullName>
    </recommendedName>
</protein>
<comment type="function">
    <text evidence="1">May be involved in a process influencing telomere capping.</text>
</comment>
<sequence>VFISPNTDPKTLCPYCDTPLPSQPTPLLVRLLDQTYNKSYRDVRPSNPLGRKAPMGVFVAVCQRHRFESQTLPEAEARGWPKSISWAALKGRVLEMKDDLLEILADRGDPVVYGNTDDEKEESQGFENEPKRGKGPRMMCLFWKDLLKDLKKQGTKGVKGVRGQFANFEKTQPGYYGELGSVIIHQTLYDMFPLTSIDPDLVDPLTPNEFIQRILVPEVGMRLVIQDMHLDVEDRSDKKQAVAVLRESASYGVAMFPEDGGDWAGASGKKKSDTDDDVMGVAEQMVMERARKRRKELEIEEREEDE</sequence>
<evidence type="ECO:0000256" key="5">
    <source>
        <dbReference type="ARBA" id="ARBA00015162"/>
    </source>
</evidence>
<feature type="domain" description="Restriction of telomere capping protein 4 C-terminal" evidence="9">
    <location>
        <begin position="103"/>
        <end position="258"/>
    </location>
</feature>
<feature type="region of interest" description="Disordered" evidence="8">
    <location>
        <begin position="112"/>
        <end position="133"/>
    </location>
</feature>
<dbReference type="PANTHER" id="PTHR41391:SF1">
    <property type="entry name" value="RESTRICTION OF TELOMERE CAPPING PROTEIN 4"/>
    <property type="match status" value="1"/>
</dbReference>
<gene>
    <name evidence="10" type="ORF">B0H15DRAFT_748785</name>
</gene>